<evidence type="ECO:0000256" key="8">
    <source>
        <dbReference type="RuleBase" id="RU364100"/>
    </source>
</evidence>
<dbReference type="RefSeq" id="WP_066641766.1">
    <property type="nucleotide sequence ID" value="NZ_CP014989.1"/>
</dbReference>
<dbReference type="OrthoDB" id="9782620at2"/>
<dbReference type="GO" id="GO:0003697">
    <property type="term" value="F:single-stranded DNA binding"/>
    <property type="evidence" value="ECO:0007669"/>
    <property type="project" value="InterPro"/>
</dbReference>
<sequence length="291" mass="31669">MCGRYAASAHPDELVEAYDIDLDATGEVSRSVLKSPQQPPPGEPDFNMAPSKQAPVVLTRRPRGGSGEDEQVENSGQGAATAPVRQLRLLTWGLVPSWAKDPSIGSRRINARQETLLDKPAFSRPALRRRCLVPISGWYEWQVSPVATDARGKPRKQPFYVTRADDVPLALAGVYEFWRDPTTSEDDPLGWVVSYAVVTTSAEPGLDRIHDRQPLALEPAQWEDWLDPGLTEAGEVRSIIDAAHVPGRFQAWPVGRSVGSSRSSGPQLLEPVPTEELVGVVDPVTGEVLGG</sequence>
<evidence type="ECO:0000256" key="4">
    <source>
        <dbReference type="ARBA" id="ARBA00022801"/>
    </source>
</evidence>
<keyword evidence="11" id="KW-1185">Reference proteome</keyword>
<dbReference type="KEGG" id="serj:SGUI_3041"/>
<gene>
    <name evidence="10" type="ORF">SGUI_3041</name>
</gene>
<dbReference type="Gene3D" id="3.90.1680.10">
    <property type="entry name" value="SOS response associated peptidase-like"/>
    <property type="match status" value="1"/>
</dbReference>
<dbReference type="GO" id="GO:0106300">
    <property type="term" value="P:protein-DNA covalent cross-linking repair"/>
    <property type="evidence" value="ECO:0007669"/>
    <property type="project" value="InterPro"/>
</dbReference>
<evidence type="ECO:0000256" key="2">
    <source>
        <dbReference type="ARBA" id="ARBA00022670"/>
    </source>
</evidence>
<dbReference type="AlphaFoldDB" id="A0A1B1NG86"/>
<dbReference type="GO" id="GO:0008233">
    <property type="term" value="F:peptidase activity"/>
    <property type="evidence" value="ECO:0007669"/>
    <property type="project" value="UniProtKB-KW"/>
</dbReference>
<evidence type="ECO:0000256" key="3">
    <source>
        <dbReference type="ARBA" id="ARBA00022763"/>
    </source>
</evidence>
<protein>
    <recommendedName>
        <fullName evidence="8">Abasic site processing protein</fullName>
        <ecNumber evidence="8">3.4.-.-</ecNumber>
    </recommendedName>
</protein>
<dbReference type="InterPro" id="IPR036590">
    <property type="entry name" value="SRAP-like"/>
</dbReference>
<keyword evidence="7" id="KW-0456">Lyase</keyword>
<evidence type="ECO:0000313" key="10">
    <source>
        <dbReference type="EMBL" id="ANS80437.1"/>
    </source>
</evidence>
<evidence type="ECO:0000256" key="7">
    <source>
        <dbReference type="ARBA" id="ARBA00023239"/>
    </source>
</evidence>
<reference evidence="10 11" key="1">
    <citation type="submission" date="2016-03" db="EMBL/GenBank/DDBJ databases">
        <title>Shallow-sea hydrothermal system.</title>
        <authorList>
            <person name="Tang K."/>
        </authorList>
    </citation>
    <scope>NUCLEOTIDE SEQUENCE [LARGE SCALE GENOMIC DNA]</scope>
    <source>
        <strain evidence="10 11">JLT9</strain>
    </source>
</reference>
<keyword evidence="2 8" id="KW-0645">Protease</keyword>
<evidence type="ECO:0000256" key="6">
    <source>
        <dbReference type="ARBA" id="ARBA00023125"/>
    </source>
</evidence>
<dbReference type="EC" id="3.4.-.-" evidence="8"/>
<evidence type="ECO:0000313" key="11">
    <source>
        <dbReference type="Proteomes" id="UP000092482"/>
    </source>
</evidence>
<dbReference type="EMBL" id="CP014989">
    <property type="protein sequence ID" value="ANS80437.1"/>
    <property type="molecule type" value="Genomic_DNA"/>
</dbReference>
<keyword evidence="5" id="KW-0190">Covalent protein-DNA linkage</keyword>
<organism evidence="10 11">
    <name type="scientific">Serinicoccus hydrothermalis</name>
    <dbReference type="NCBI Taxonomy" id="1758689"/>
    <lineage>
        <taxon>Bacteria</taxon>
        <taxon>Bacillati</taxon>
        <taxon>Actinomycetota</taxon>
        <taxon>Actinomycetes</taxon>
        <taxon>Micrococcales</taxon>
        <taxon>Ornithinimicrobiaceae</taxon>
        <taxon>Serinicoccus</taxon>
    </lineage>
</organism>
<accession>A0A1B1NG86</accession>
<evidence type="ECO:0000256" key="9">
    <source>
        <dbReference type="SAM" id="MobiDB-lite"/>
    </source>
</evidence>
<name>A0A1B1NG86_9MICO</name>
<proteinExistence type="inferred from homology"/>
<dbReference type="PANTHER" id="PTHR13604">
    <property type="entry name" value="DC12-RELATED"/>
    <property type="match status" value="1"/>
</dbReference>
<dbReference type="Proteomes" id="UP000092482">
    <property type="component" value="Chromosome"/>
</dbReference>
<dbReference type="STRING" id="1758689.SGUI_3041"/>
<dbReference type="GO" id="GO:0016829">
    <property type="term" value="F:lyase activity"/>
    <property type="evidence" value="ECO:0007669"/>
    <property type="project" value="UniProtKB-KW"/>
</dbReference>
<dbReference type="GO" id="GO:0006508">
    <property type="term" value="P:proteolysis"/>
    <property type="evidence" value="ECO:0007669"/>
    <property type="project" value="UniProtKB-KW"/>
</dbReference>
<dbReference type="InterPro" id="IPR003738">
    <property type="entry name" value="SRAP"/>
</dbReference>
<keyword evidence="4 8" id="KW-0378">Hydrolase</keyword>
<feature type="region of interest" description="Disordered" evidence="9">
    <location>
        <begin position="28"/>
        <end position="80"/>
    </location>
</feature>
<dbReference type="PANTHER" id="PTHR13604:SF0">
    <property type="entry name" value="ABASIC SITE PROCESSING PROTEIN HMCES"/>
    <property type="match status" value="1"/>
</dbReference>
<keyword evidence="3" id="KW-0227">DNA damage</keyword>
<comment type="similarity">
    <text evidence="1 8">Belongs to the SOS response-associated peptidase family.</text>
</comment>
<evidence type="ECO:0000256" key="1">
    <source>
        <dbReference type="ARBA" id="ARBA00008136"/>
    </source>
</evidence>
<dbReference type="PATRIC" id="fig|1758689.4.peg.3171"/>
<keyword evidence="6" id="KW-0238">DNA-binding</keyword>
<dbReference type="SUPFAM" id="SSF143081">
    <property type="entry name" value="BB1717-like"/>
    <property type="match status" value="1"/>
</dbReference>
<dbReference type="Pfam" id="PF02586">
    <property type="entry name" value="SRAP"/>
    <property type="match status" value="1"/>
</dbReference>
<evidence type="ECO:0000256" key="5">
    <source>
        <dbReference type="ARBA" id="ARBA00023124"/>
    </source>
</evidence>